<evidence type="ECO:0000313" key="2">
    <source>
        <dbReference type="Proteomes" id="UP000011115"/>
    </source>
</evidence>
<dbReference type="Gramene" id="PGSC0003DMT400052582">
    <property type="protein sequence ID" value="PGSC0003DMT400052582"/>
    <property type="gene ID" value="PGSC0003DMG400020404"/>
</dbReference>
<organism evidence="1 2">
    <name type="scientific">Solanum tuberosum</name>
    <name type="common">Potato</name>
    <dbReference type="NCBI Taxonomy" id="4113"/>
    <lineage>
        <taxon>Eukaryota</taxon>
        <taxon>Viridiplantae</taxon>
        <taxon>Streptophyta</taxon>
        <taxon>Embryophyta</taxon>
        <taxon>Tracheophyta</taxon>
        <taxon>Spermatophyta</taxon>
        <taxon>Magnoliopsida</taxon>
        <taxon>eudicotyledons</taxon>
        <taxon>Gunneridae</taxon>
        <taxon>Pentapetalae</taxon>
        <taxon>asterids</taxon>
        <taxon>lamiids</taxon>
        <taxon>Solanales</taxon>
        <taxon>Solanaceae</taxon>
        <taxon>Solanoideae</taxon>
        <taxon>Solaneae</taxon>
        <taxon>Solanum</taxon>
    </lineage>
</organism>
<dbReference type="InParanoid" id="M1BTM3"/>
<proteinExistence type="predicted"/>
<reference evidence="1" key="2">
    <citation type="submission" date="2015-06" db="UniProtKB">
        <authorList>
            <consortium name="EnsemblPlants"/>
        </authorList>
    </citation>
    <scope>IDENTIFICATION</scope>
    <source>
        <strain evidence="1">DM1-3 516 R44</strain>
    </source>
</reference>
<dbReference type="AlphaFoldDB" id="M1BTM3"/>
<dbReference type="PaxDb" id="4113-PGSC0003DMT400052582"/>
<protein>
    <submittedName>
        <fullName evidence="1">Uncharacterized protein</fullName>
    </submittedName>
</protein>
<dbReference type="HOGENOM" id="CLU_2254933_0_0_1"/>
<evidence type="ECO:0000313" key="1">
    <source>
        <dbReference type="EnsemblPlants" id="PGSC0003DMT400052582"/>
    </source>
</evidence>
<keyword evidence="2" id="KW-1185">Reference proteome</keyword>
<sequence>MAALNRTEVELKRFMKMEEKYWQQKAGMRWFADVHRNIKFFHSYVKRRSKKLHISKSTTTQGVSLELNQQIGEGIVSFFEEQFRQENQEQDFTMLNHIPKLIIE</sequence>
<accession>M1BTM3</accession>
<name>M1BTM3_SOLTU</name>
<dbReference type="Proteomes" id="UP000011115">
    <property type="component" value="Unassembled WGS sequence"/>
</dbReference>
<dbReference type="EnsemblPlants" id="PGSC0003DMT400052582">
    <property type="protein sequence ID" value="PGSC0003DMT400052582"/>
    <property type="gene ID" value="PGSC0003DMG400020404"/>
</dbReference>
<reference evidence="2" key="1">
    <citation type="journal article" date="2011" name="Nature">
        <title>Genome sequence and analysis of the tuber crop potato.</title>
        <authorList>
            <consortium name="The Potato Genome Sequencing Consortium"/>
        </authorList>
    </citation>
    <scope>NUCLEOTIDE SEQUENCE [LARGE SCALE GENOMIC DNA]</scope>
    <source>
        <strain evidence="2">cv. DM1-3 516 R44</strain>
    </source>
</reference>